<dbReference type="AlphaFoldDB" id="A0A077RF16"/>
<proteinExistence type="predicted"/>
<dbReference type="EnsemblPlants" id="TraesCS3B02G072400.1">
    <property type="protein sequence ID" value="TraesCS3B02G072400.1.cds1"/>
    <property type="gene ID" value="TraesCS3B02G072400"/>
</dbReference>
<dbReference type="Gramene" id="TraesCLE_scaffold_000098_01G000600.1">
    <property type="protein sequence ID" value="TraesCLE_scaffold_000098_01G000600.1"/>
    <property type="gene ID" value="TraesCLE_scaffold_000098_01G000600"/>
</dbReference>
<accession>A0A077RF16</accession>
<reference evidence="2" key="2">
    <citation type="submission" date="2018-08" db="EMBL/GenBank/DDBJ databases">
        <authorList>
            <person name="Rossello M."/>
        </authorList>
    </citation>
    <scope>NUCLEOTIDE SEQUENCE [LARGE SCALE GENOMIC DNA]</scope>
    <source>
        <strain evidence="2">cv. Chinese Spring</strain>
    </source>
</reference>
<dbReference type="HOGENOM" id="CLU_2708783_0_0_1"/>
<evidence type="ECO:0000313" key="3">
    <source>
        <dbReference type="Proteomes" id="UP000019116"/>
    </source>
</evidence>
<reference evidence="2" key="3">
    <citation type="submission" date="2018-10" db="UniProtKB">
        <authorList>
            <consortium name="EnsemblPlants"/>
        </authorList>
    </citation>
    <scope>IDENTIFICATION</scope>
</reference>
<keyword evidence="3" id="KW-1185">Reference proteome</keyword>
<dbReference type="Gramene" id="TraesLDM3B03G01560050.1">
    <property type="protein sequence ID" value="TraesLDM3B03G01560050.1.CDS1"/>
    <property type="gene ID" value="TraesLDM3B03G01560050"/>
</dbReference>
<dbReference type="Gramene" id="TraesPARA_EIv1.0_1030960.1">
    <property type="protein sequence ID" value="TraesPARA_EIv1.0_1030960.1.CDS1"/>
    <property type="gene ID" value="TraesPARA_EIv1.0_1030960"/>
</dbReference>
<dbReference type="Gramene" id="TraesSTA3B03G01551990.1">
    <property type="protein sequence ID" value="TraesSTA3B03G01551990.1.CDS1"/>
    <property type="gene ID" value="TraesSTA3B03G01551990"/>
</dbReference>
<dbReference type="EMBL" id="CBUC010000050">
    <property type="protein sequence ID" value="CDJ26315.1"/>
    <property type="molecule type" value="Genomic_DNA"/>
</dbReference>
<protein>
    <submittedName>
        <fullName evidence="1">(bread wheat) hypothetical protein</fullName>
    </submittedName>
</protein>
<dbReference type="OrthoDB" id="691358at2759"/>
<dbReference type="Gramene" id="TraesCS3B02G072400.1">
    <property type="protein sequence ID" value="TraesCS3B02G072400.1.cds1"/>
    <property type="gene ID" value="TraesCS3B02G072400"/>
</dbReference>
<organism evidence="2">
    <name type="scientific">Triticum aestivum</name>
    <name type="common">Wheat</name>
    <dbReference type="NCBI Taxonomy" id="4565"/>
    <lineage>
        <taxon>Eukaryota</taxon>
        <taxon>Viridiplantae</taxon>
        <taxon>Streptophyta</taxon>
        <taxon>Embryophyta</taxon>
        <taxon>Tracheophyta</taxon>
        <taxon>Spermatophyta</taxon>
        <taxon>Magnoliopsida</taxon>
        <taxon>Liliopsida</taxon>
        <taxon>Poales</taxon>
        <taxon>Poaceae</taxon>
        <taxon>BOP clade</taxon>
        <taxon>Pooideae</taxon>
        <taxon>Triticodae</taxon>
        <taxon>Triticeae</taxon>
        <taxon>Triticinae</taxon>
        <taxon>Triticum</taxon>
    </lineage>
</organism>
<dbReference type="Gramene" id="TraesJAG3B03G01567910.1">
    <property type="protein sequence ID" value="TraesJAG3B03G01567910.1.CDS1"/>
    <property type="gene ID" value="TraesJAG3B03G01567910"/>
</dbReference>
<dbReference type="Gramene" id="TraesARI3B03G01582700.1">
    <property type="protein sequence ID" value="TraesARI3B03G01582700.1.CDS1"/>
    <property type="gene ID" value="TraesARI3B03G01582700"/>
</dbReference>
<dbReference type="Proteomes" id="UP000019116">
    <property type="component" value="Chromosome 3B"/>
</dbReference>
<evidence type="ECO:0000313" key="2">
    <source>
        <dbReference type="EnsemblPlants" id="TraesCS3B02G072400.1.cds1"/>
    </source>
</evidence>
<dbReference type="Gramene" id="TraesNOR3B03G01581250.1">
    <property type="protein sequence ID" value="TraesNOR3B03G01581250.1.CDS1"/>
    <property type="gene ID" value="TraesNOR3B03G01581250"/>
</dbReference>
<dbReference type="Gramene" id="TraesROB_scaffold_000354_01G000300.1">
    <property type="protein sequence ID" value="TraesROB_scaffold_000354_01G000300.1"/>
    <property type="gene ID" value="TraesROB_scaffold_000354_01G000300"/>
</dbReference>
<sequence length="70" mass="7505">MEGLLPFLYRAIILHYAEGGWRTDTGDNPFLDGDSPSASQYYYVRLTGSPDDSSQLGFAAAPPASHGAVL</sequence>
<dbReference type="Gramene" id="TraesCS3B03G0166500.1">
    <property type="protein sequence ID" value="TraesCS3B03G0166500.1.CDS1"/>
    <property type="gene ID" value="TraesCS3B03G0166500"/>
</dbReference>
<dbReference type="Gramene" id="TraesSYM3B03G01582450.1">
    <property type="protein sequence ID" value="TraesSYM3B03G01582450.1.CDS1"/>
    <property type="gene ID" value="TraesSYM3B03G01582450"/>
</dbReference>
<reference evidence="1" key="1">
    <citation type="journal article" date="2014" name="Science">
        <title>Structural and functional partitioning of bread wheat chromosome 3B.</title>
        <authorList>
            <person name="Choulet F."/>
            <person name="Alberti A."/>
            <person name="Theil S."/>
            <person name="Glover N."/>
            <person name="Barbe V."/>
            <person name="Daron J."/>
            <person name="Pingault L."/>
            <person name="Sourdille P."/>
            <person name="Couloux A."/>
            <person name="Paux E."/>
            <person name="Leroy P."/>
            <person name="Mangenot S."/>
            <person name="Guilhot N."/>
            <person name="Le Gouis J."/>
            <person name="Balfourier F."/>
            <person name="Alaux M."/>
            <person name="Jamilloux V."/>
            <person name="Poulain J."/>
            <person name="Durand C."/>
            <person name="Bellec A."/>
            <person name="Gaspin C."/>
            <person name="Safar J."/>
            <person name="Dolezel J."/>
            <person name="Rogers J."/>
            <person name="Vandepoele K."/>
            <person name="Aury J.M."/>
            <person name="Mayer K."/>
            <person name="Berges H."/>
            <person name="Quesneville H."/>
            <person name="Wincker P."/>
            <person name="Feuillet C."/>
        </authorList>
    </citation>
    <scope>NUCLEOTIDE SEQUENCE [LARGE SCALE GENOMIC DNA]</scope>
</reference>
<dbReference type="Gramene" id="TraesCAD_scaffold_000476_01G000200.1">
    <property type="protein sequence ID" value="TraesCAD_scaffold_000476_01G000200.1"/>
    <property type="gene ID" value="TraesCAD_scaffold_000476_01G000200"/>
</dbReference>
<name>A0A077RF16_WHEAT</name>
<gene>
    <name evidence="1" type="ORF">TRAES_3BF037800020CFD_c1</name>
</gene>
<dbReference type="Gramene" id="TraesJUL3B03G01571730.1">
    <property type="protein sequence ID" value="TraesJUL3B03G01571730.1.CDS1"/>
    <property type="gene ID" value="TraesJUL3B03G01571730"/>
</dbReference>
<evidence type="ECO:0000313" key="1">
    <source>
        <dbReference type="EMBL" id="CDJ26315.1"/>
    </source>
</evidence>
<dbReference type="Gramene" id="TraesRN3B0100165800.1">
    <property type="protein sequence ID" value="TraesRN3B0100165800.1"/>
    <property type="gene ID" value="TraesRN3B0100165800"/>
</dbReference>